<evidence type="ECO:0000259" key="10">
    <source>
        <dbReference type="Pfam" id="PF14338"/>
    </source>
</evidence>
<dbReference type="InterPro" id="IPR017985">
    <property type="entry name" value="MeTrfase_CN4_CS"/>
</dbReference>
<dbReference type="Gene3D" id="3.40.50.150">
    <property type="entry name" value="Vaccinia Virus protein VP39"/>
    <property type="match status" value="1"/>
</dbReference>
<feature type="domain" description="Restriction system protein Mrr-like N-terminal" evidence="10">
    <location>
        <begin position="12"/>
        <end position="92"/>
    </location>
</feature>
<gene>
    <name evidence="11" type="ORF">A9Y76_28220</name>
</gene>
<dbReference type="Proteomes" id="UP000078572">
    <property type="component" value="Plasmid pRI-1"/>
</dbReference>
<comment type="catalytic activity">
    <reaction evidence="7">
        <text>a 2'-deoxycytidine in DNA + S-adenosyl-L-methionine = an N(4)-methyl-2'-deoxycytidine in DNA + S-adenosyl-L-homocysteine + H(+)</text>
        <dbReference type="Rhea" id="RHEA:16857"/>
        <dbReference type="Rhea" id="RHEA-COMP:11369"/>
        <dbReference type="Rhea" id="RHEA-COMP:13674"/>
        <dbReference type="ChEBI" id="CHEBI:15378"/>
        <dbReference type="ChEBI" id="CHEBI:57856"/>
        <dbReference type="ChEBI" id="CHEBI:59789"/>
        <dbReference type="ChEBI" id="CHEBI:85452"/>
        <dbReference type="ChEBI" id="CHEBI:137933"/>
        <dbReference type="EC" id="2.1.1.113"/>
    </reaction>
</comment>
<dbReference type="Pfam" id="PF14338">
    <property type="entry name" value="Mrr_N"/>
    <property type="match status" value="1"/>
</dbReference>
<dbReference type="GO" id="GO:0032259">
    <property type="term" value="P:methylation"/>
    <property type="evidence" value="ECO:0007669"/>
    <property type="project" value="UniProtKB-KW"/>
</dbReference>
<evidence type="ECO:0000256" key="4">
    <source>
        <dbReference type="ARBA" id="ARBA00022691"/>
    </source>
</evidence>
<evidence type="ECO:0000256" key="6">
    <source>
        <dbReference type="ARBA" id="ARBA00023125"/>
    </source>
</evidence>
<organism evidence="11 12">
    <name type="scientific">Ralstonia insidiosa</name>
    <dbReference type="NCBI Taxonomy" id="190721"/>
    <lineage>
        <taxon>Bacteria</taxon>
        <taxon>Pseudomonadati</taxon>
        <taxon>Pseudomonadota</taxon>
        <taxon>Betaproteobacteria</taxon>
        <taxon>Burkholderiales</taxon>
        <taxon>Burkholderiaceae</taxon>
        <taxon>Ralstonia</taxon>
    </lineage>
</organism>
<keyword evidence="5" id="KW-0680">Restriction system</keyword>
<evidence type="ECO:0000256" key="8">
    <source>
        <dbReference type="RuleBase" id="RU362026"/>
    </source>
</evidence>
<dbReference type="InterPro" id="IPR029063">
    <property type="entry name" value="SAM-dependent_MTases_sf"/>
</dbReference>
<evidence type="ECO:0000313" key="11">
    <source>
        <dbReference type="EMBL" id="ANJ76478.1"/>
    </source>
</evidence>
<dbReference type="InterPro" id="IPR002941">
    <property type="entry name" value="DNA_methylase_N4/N6"/>
</dbReference>
<dbReference type="GO" id="GO:0015667">
    <property type="term" value="F:site-specific DNA-methyltransferase (cytosine-N4-specific) activity"/>
    <property type="evidence" value="ECO:0007669"/>
    <property type="project" value="UniProtKB-EC"/>
</dbReference>
<keyword evidence="11" id="KW-0614">Plasmid</keyword>
<feature type="domain" description="DNA methylase N-4/N-6" evidence="9">
    <location>
        <begin position="129"/>
        <end position="389"/>
    </location>
</feature>
<name>A0A192A810_9RALS</name>
<dbReference type="GO" id="GO:0003677">
    <property type="term" value="F:DNA binding"/>
    <property type="evidence" value="ECO:0007669"/>
    <property type="project" value="UniProtKB-KW"/>
</dbReference>
<dbReference type="GO" id="GO:0009307">
    <property type="term" value="P:DNA restriction-modification system"/>
    <property type="evidence" value="ECO:0007669"/>
    <property type="project" value="UniProtKB-KW"/>
</dbReference>
<dbReference type="InterPro" id="IPR001091">
    <property type="entry name" value="RM_Methyltransferase"/>
</dbReference>
<evidence type="ECO:0000256" key="5">
    <source>
        <dbReference type="ARBA" id="ARBA00022747"/>
    </source>
</evidence>
<dbReference type="GeneID" id="61529919"/>
<comment type="similarity">
    <text evidence="1">Belongs to the N(4)/N(6)-methyltransferase family. N(4) subfamily.</text>
</comment>
<dbReference type="OrthoDB" id="9816288at2"/>
<evidence type="ECO:0000313" key="12">
    <source>
        <dbReference type="Proteomes" id="UP000078572"/>
    </source>
</evidence>
<evidence type="ECO:0000256" key="2">
    <source>
        <dbReference type="ARBA" id="ARBA00022603"/>
    </source>
</evidence>
<proteinExistence type="inferred from homology"/>
<keyword evidence="12" id="KW-1185">Reference proteome</keyword>
<keyword evidence="3 11" id="KW-0808">Transferase</keyword>
<dbReference type="Pfam" id="PF01555">
    <property type="entry name" value="N6_N4_Mtase"/>
    <property type="match status" value="1"/>
</dbReference>
<reference evidence="12" key="1">
    <citation type="submission" date="2016-06" db="EMBL/GenBank/DDBJ databases">
        <authorList>
            <person name="Xu Y."/>
            <person name="Nagy A."/>
            <person name="Yan X."/>
            <person name="Kim S.W."/>
            <person name="Haley B."/>
            <person name="Liu N.T."/>
            <person name="Nou X."/>
        </authorList>
    </citation>
    <scope>NUCLEOTIDE SEQUENCE [LARGE SCALE GENOMIC DNA]</scope>
    <source>
        <strain evidence="12">ATCC 49129</strain>
        <plasmid evidence="12">pri-1</plasmid>
    </source>
</reference>
<dbReference type="EC" id="2.1.1.-" evidence="8"/>
<dbReference type="EMBL" id="CP016024">
    <property type="protein sequence ID" value="ANJ76478.1"/>
    <property type="molecule type" value="Genomic_DNA"/>
</dbReference>
<keyword evidence="2 11" id="KW-0489">Methyltransferase</keyword>
<protein>
    <recommendedName>
        <fullName evidence="8">Methyltransferase</fullName>
        <ecNumber evidence="8">2.1.1.-</ecNumber>
    </recommendedName>
</protein>
<evidence type="ECO:0000259" key="9">
    <source>
        <dbReference type="Pfam" id="PF01555"/>
    </source>
</evidence>
<keyword evidence="4" id="KW-0949">S-adenosyl-L-methionine</keyword>
<accession>A0A192A810</accession>
<dbReference type="GO" id="GO:0008170">
    <property type="term" value="F:N-methyltransferase activity"/>
    <property type="evidence" value="ECO:0007669"/>
    <property type="project" value="InterPro"/>
</dbReference>
<dbReference type="AlphaFoldDB" id="A0A192A810"/>
<evidence type="ECO:0000256" key="1">
    <source>
        <dbReference type="ARBA" id="ARBA00010203"/>
    </source>
</evidence>
<dbReference type="RefSeq" id="WP_024979590.1">
    <property type="nucleotide sequence ID" value="NZ_CP016024.1"/>
</dbReference>
<evidence type="ECO:0000256" key="3">
    <source>
        <dbReference type="ARBA" id="ARBA00022679"/>
    </source>
</evidence>
<dbReference type="REBASE" id="154231">
    <property type="entry name" value="M.Rin49129ORF28220P"/>
</dbReference>
<dbReference type="PROSITE" id="PS00093">
    <property type="entry name" value="N4_MTASE"/>
    <property type="match status" value="1"/>
</dbReference>
<evidence type="ECO:0000256" key="7">
    <source>
        <dbReference type="ARBA" id="ARBA00049120"/>
    </source>
</evidence>
<geneLocation type="plasmid" evidence="12">
    <name>pri-1</name>
</geneLocation>
<sequence>MQLDLFSHVASAYADAPGGRLTNKQFYQAVAVRAGISIQELHEKTPIGDDGKLYSLVHRKMRWGQQSLRRMGILERVAGERGIWQLTESAGKKLDEAGNEVQLIAFSTKLGIAVFGNCKQVFAGLNEPVHLVITSPPFLLAKPRAYGNPPTMKEYIDFVCETIEPVCRHLAPGASIIINLTNDAHVRGSPARSTYLERLVLALEDRLGLHLMDRIVWKSSKAPGPTQWACLRPIQLKTAYEHCYWFTNDPSRVRSNNRKVLLPHTERHLRFMEEGGVKRTASYGDGSQVHRLGQYGTVTEGRLPSNVLEVGTSCADTRAYRRRAAELGLPLHGAMMPTRIPEFFIKFLTEPGELVVDPFGGTGKTALAAERLGRRWAMAEKMLQYIRGAATHFEQFDGYSLNPLFEPVKYAA</sequence>
<dbReference type="SUPFAM" id="SSF53335">
    <property type="entry name" value="S-adenosyl-L-methionine-dependent methyltransferases"/>
    <property type="match status" value="1"/>
</dbReference>
<dbReference type="PRINTS" id="PR00508">
    <property type="entry name" value="S21N4MTFRASE"/>
</dbReference>
<dbReference type="InterPro" id="IPR025745">
    <property type="entry name" value="Mrr-like_N_dom"/>
</dbReference>
<keyword evidence="6" id="KW-0238">DNA-binding</keyword>